<evidence type="ECO:0000256" key="3">
    <source>
        <dbReference type="ARBA" id="ARBA00022723"/>
    </source>
</evidence>
<evidence type="ECO:0000256" key="2">
    <source>
        <dbReference type="ARBA" id="ARBA00006991"/>
    </source>
</evidence>
<dbReference type="PROSITE" id="PS50950">
    <property type="entry name" value="ZF_THAP"/>
    <property type="match status" value="1"/>
</dbReference>
<dbReference type="PANTHER" id="PTHR16515:SF49">
    <property type="entry name" value="GASTRULA ZINC FINGER PROTEIN XLCGF49.1-LIKE-RELATED"/>
    <property type="match status" value="1"/>
</dbReference>
<feature type="domain" description="C2H2-type" evidence="16">
    <location>
        <begin position="533"/>
        <end position="560"/>
    </location>
</feature>
<keyword evidence="3 13" id="KW-0479">Metal-binding</keyword>
<evidence type="ECO:0000256" key="5">
    <source>
        <dbReference type="ARBA" id="ARBA00022771"/>
    </source>
</evidence>
<dbReference type="SMART" id="SM00980">
    <property type="entry name" value="THAP"/>
    <property type="match status" value="1"/>
</dbReference>
<keyword evidence="5 11" id="KW-0863">Zinc-finger</keyword>
<dbReference type="PANTHER" id="PTHR16515">
    <property type="entry name" value="PR DOMAIN ZINC FINGER PROTEIN"/>
    <property type="match status" value="1"/>
</dbReference>
<dbReference type="SMART" id="SM00355">
    <property type="entry name" value="ZnF_C2H2"/>
    <property type="match status" value="11"/>
</dbReference>
<evidence type="ECO:0000256" key="15">
    <source>
        <dbReference type="SAM" id="MobiDB-lite"/>
    </source>
</evidence>
<keyword evidence="20" id="KW-1185">Reference proteome</keyword>
<dbReference type="InterPro" id="IPR036236">
    <property type="entry name" value="Znf_C2H2_sf"/>
</dbReference>
<dbReference type="InterPro" id="IPR038441">
    <property type="entry name" value="THAP_Znf_sf"/>
</dbReference>
<keyword evidence="10" id="KW-0539">Nucleus</keyword>
<accession>A0A9N9X7H6</accession>
<dbReference type="InterPro" id="IPR050331">
    <property type="entry name" value="Zinc_finger"/>
</dbReference>
<evidence type="ECO:0000256" key="10">
    <source>
        <dbReference type="ARBA" id="ARBA00023242"/>
    </source>
</evidence>
<evidence type="ECO:0000256" key="13">
    <source>
        <dbReference type="PROSITE-ProRule" id="PRU01263"/>
    </source>
</evidence>
<evidence type="ECO:0000313" key="19">
    <source>
        <dbReference type="EMBL" id="CAG9827869.1"/>
    </source>
</evidence>
<comment type="similarity">
    <text evidence="2">Belongs to the krueppel C2H2-type zinc-finger protein family.</text>
</comment>
<evidence type="ECO:0000259" key="18">
    <source>
        <dbReference type="PROSITE" id="PS51915"/>
    </source>
</evidence>
<dbReference type="GO" id="GO:0010468">
    <property type="term" value="P:regulation of gene expression"/>
    <property type="evidence" value="ECO:0007669"/>
    <property type="project" value="TreeGrafter"/>
</dbReference>
<evidence type="ECO:0000256" key="4">
    <source>
        <dbReference type="ARBA" id="ARBA00022737"/>
    </source>
</evidence>
<dbReference type="GO" id="GO:0008270">
    <property type="term" value="F:zinc ion binding"/>
    <property type="evidence" value="ECO:0007669"/>
    <property type="project" value="UniProtKB-UniRule"/>
</dbReference>
<evidence type="ECO:0000256" key="8">
    <source>
        <dbReference type="ARBA" id="ARBA00023125"/>
    </source>
</evidence>
<dbReference type="FunFam" id="3.30.160.60:FF:000621">
    <property type="entry name" value="FLT3-interacting zinc finger 1"/>
    <property type="match status" value="1"/>
</dbReference>
<feature type="domain" description="THAP-type" evidence="17">
    <location>
        <begin position="1"/>
        <end position="83"/>
    </location>
</feature>
<dbReference type="FunFam" id="3.30.160.60:FF:000761">
    <property type="entry name" value="Zinc finger protein 449"/>
    <property type="match status" value="1"/>
</dbReference>
<dbReference type="SUPFAM" id="SSF57667">
    <property type="entry name" value="beta-beta-alpha zinc fingers"/>
    <property type="match status" value="4"/>
</dbReference>
<comment type="subcellular location">
    <subcellularLocation>
        <location evidence="1">Nucleus</location>
    </subcellularLocation>
</comment>
<feature type="domain" description="ZAD" evidence="18">
    <location>
        <begin position="224"/>
        <end position="305"/>
    </location>
</feature>
<evidence type="ECO:0000256" key="14">
    <source>
        <dbReference type="SAM" id="Coils"/>
    </source>
</evidence>
<reference evidence="19" key="1">
    <citation type="submission" date="2022-01" db="EMBL/GenBank/DDBJ databases">
        <authorList>
            <person name="King R."/>
        </authorList>
    </citation>
    <scope>NUCLEOTIDE SEQUENCE</scope>
</reference>
<keyword evidence="14" id="KW-0175">Coiled coil</keyword>
<dbReference type="SUPFAM" id="SSF57716">
    <property type="entry name" value="Glucocorticoid receptor-like (DNA-binding domain)"/>
    <property type="match status" value="2"/>
</dbReference>
<dbReference type="PROSITE" id="PS00028">
    <property type="entry name" value="ZINC_FINGER_C2H2_1"/>
    <property type="match status" value="7"/>
</dbReference>
<evidence type="ECO:0000256" key="11">
    <source>
        <dbReference type="PROSITE-ProRule" id="PRU00042"/>
    </source>
</evidence>
<keyword evidence="7" id="KW-0805">Transcription regulation</keyword>
<evidence type="ECO:0000259" key="17">
    <source>
        <dbReference type="PROSITE" id="PS50950"/>
    </source>
</evidence>
<dbReference type="Gene3D" id="3.30.160.60">
    <property type="entry name" value="Classic Zinc Finger"/>
    <property type="match status" value="6"/>
</dbReference>
<gene>
    <name evidence="19" type="ORF">DIABBA_LOCUS1834</name>
</gene>
<dbReference type="SMART" id="SM00868">
    <property type="entry name" value="zf-AD"/>
    <property type="match status" value="1"/>
</dbReference>
<feature type="region of interest" description="Disordered" evidence="15">
    <location>
        <begin position="393"/>
        <end position="412"/>
    </location>
</feature>
<dbReference type="InterPro" id="IPR012934">
    <property type="entry name" value="Znf_AD"/>
</dbReference>
<organism evidence="19 20">
    <name type="scientific">Diabrotica balteata</name>
    <name type="common">Banded cucumber beetle</name>
    <dbReference type="NCBI Taxonomy" id="107213"/>
    <lineage>
        <taxon>Eukaryota</taxon>
        <taxon>Metazoa</taxon>
        <taxon>Ecdysozoa</taxon>
        <taxon>Arthropoda</taxon>
        <taxon>Hexapoda</taxon>
        <taxon>Insecta</taxon>
        <taxon>Pterygota</taxon>
        <taxon>Neoptera</taxon>
        <taxon>Endopterygota</taxon>
        <taxon>Coleoptera</taxon>
        <taxon>Polyphaga</taxon>
        <taxon>Cucujiformia</taxon>
        <taxon>Chrysomeloidea</taxon>
        <taxon>Chrysomelidae</taxon>
        <taxon>Galerucinae</taxon>
        <taxon>Diabroticina</taxon>
        <taxon>Diabroticites</taxon>
        <taxon>Diabrotica</taxon>
    </lineage>
</organism>
<evidence type="ECO:0000256" key="9">
    <source>
        <dbReference type="ARBA" id="ARBA00023163"/>
    </source>
</evidence>
<keyword evidence="4" id="KW-0677">Repeat</keyword>
<dbReference type="GO" id="GO:0005634">
    <property type="term" value="C:nucleus"/>
    <property type="evidence" value="ECO:0007669"/>
    <property type="project" value="UniProtKB-SubCell"/>
</dbReference>
<feature type="domain" description="C2H2-type" evidence="16">
    <location>
        <begin position="505"/>
        <end position="532"/>
    </location>
</feature>
<keyword evidence="8 12" id="KW-0238">DNA-binding</keyword>
<dbReference type="SMART" id="SM00692">
    <property type="entry name" value="DM3"/>
    <property type="match status" value="1"/>
</dbReference>
<dbReference type="InterPro" id="IPR013087">
    <property type="entry name" value="Znf_C2H2_type"/>
</dbReference>
<feature type="domain" description="C2H2-type" evidence="16">
    <location>
        <begin position="562"/>
        <end position="589"/>
    </location>
</feature>
<dbReference type="PROSITE" id="PS51915">
    <property type="entry name" value="ZAD"/>
    <property type="match status" value="1"/>
</dbReference>
<dbReference type="Proteomes" id="UP001153709">
    <property type="component" value="Chromosome 1"/>
</dbReference>
<dbReference type="Gene3D" id="6.20.210.20">
    <property type="entry name" value="THAP domain"/>
    <property type="match status" value="1"/>
</dbReference>
<evidence type="ECO:0000256" key="6">
    <source>
        <dbReference type="ARBA" id="ARBA00022833"/>
    </source>
</evidence>
<dbReference type="Pfam" id="PF07776">
    <property type="entry name" value="zf-AD"/>
    <property type="match status" value="1"/>
</dbReference>
<dbReference type="FunFam" id="3.30.160.60:FF:000110">
    <property type="entry name" value="Zinc finger protein-like"/>
    <property type="match status" value="1"/>
</dbReference>
<dbReference type="GO" id="GO:0003677">
    <property type="term" value="F:DNA binding"/>
    <property type="evidence" value="ECO:0007669"/>
    <property type="project" value="UniProtKB-UniRule"/>
</dbReference>
<feature type="domain" description="C2H2-type" evidence="16">
    <location>
        <begin position="711"/>
        <end position="738"/>
    </location>
</feature>
<dbReference type="AlphaFoldDB" id="A0A9N9X7H6"/>
<dbReference type="InterPro" id="IPR006612">
    <property type="entry name" value="THAP_Znf"/>
</dbReference>
<protein>
    <submittedName>
        <fullName evidence="19">Uncharacterized protein</fullName>
    </submittedName>
</protein>
<feature type="domain" description="C2H2-type" evidence="16">
    <location>
        <begin position="739"/>
        <end position="766"/>
    </location>
</feature>
<evidence type="ECO:0000313" key="20">
    <source>
        <dbReference type="Proteomes" id="UP001153709"/>
    </source>
</evidence>
<evidence type="ECO:0000259" key="16">
    <source>
        <dbReference type="PROSITE" id="PS50157"/>
    </source>
</evidence>
<dbReference type="Pfam" id="PF05485">
    <property type="entry name" value="THAP"/>
    <property type="match status" value="1"/>
</dbReference>
<feature type="coiled-coil region" evidence="14">
    <location>
        <begin position="169"/>
        <end position="196"/>
    </location>
</feature>
<dbReference type="EMBL" id="OU898276">
    <property type="protein sequence ID" value="CAG9827869.1"/>
    <property type="molecule type" value="Genomic_DNA"/>
</dbReference>
<evidence type="ECO:0000256" key="7">
    <source>
        <dbReference type="ARBA" id="ARBA00023015"/>
    </source>
</evidence>
<feature type="domain" description="C2H2-type" evidence="16">
    <location>
        <begin position="623"/>
        <end position="651"/>
    </location>
</feature>
<feature type="binding site" evidence="13">
    <location>
        <position position="281"/>
    </location>
    <ligand>
        <name>Zn(2+)</name>
        <dbReference type="ChEBI" id="CHEBI:29105"/>
    </ligand>
</feature>
<evidence type="ECO:0000256" key="1">
    <source>
        <dbReference type="ARBA" id="ARBA00004123"/>
    </source>
</evidence>
<feature type="binding site" evidence="13">
    <location>
        <position position="229"/>
    </location>
    <ligand>
        <name>Zn(2+)</name>
        <dbReference type="ChEBI" id="CHEBI:29105"/>
    </ligand>
</feature>
<feature type="binding site" evidence="13">
    <location>
        <position position="278"/>
    </location>
    <ligand>
        <name>Zn(2+)</name>
        <dbReference type="ChEBI" id="CHEBI:29105"/>
    </ligand>
</feature>
<name>A0A9N9X7H6_DIABA</name>
<proteinExistence type="inferred from homology"/>
<sequence length="811" mass="93704">MPGIICAVSTCKEYHKSLKDQGLKLHPFPKDPTLRERWYTFCKRRGRWNPSKSRICSHHFKNEDFVKGTCKGKLKRTAIPTIRCPSISQHTSDILRKVNNEYIHNSFKKNTTVKDQEIETNLSLLSKLRRNNSNIEIEFEQNTPEHRSYKPRSVKSIVLKDLSVPVIKVDALEEECNRLSQENKNIKEKLKKLQEQAASLPSLTDTTGTNIQPKYIIDLRDIRDLCRTCLLKSKHLTPINDKITLPNAEATEILISKALESILSTPLAVSDNVPNQICETCKNQIIFIATIRYAFEKANSILQLYSTGNLEKQAINKQNTIERDNTEINILPQCKVEEEDIFEEYINDVQSPEEIDCELEDGVNEDLVSDDPLESDKSLMYVSKVEPLLLQTDISIEDPPSRPKSPRYSKTRKFKSRISHTCPICYTVLPLDDFISHITGHKALQKYLRGPKNIRKTLYQASPRADTGLLGSEGEILHICYICQKQLKAAEYVIHMNQHFATDHFNCDKCGRVFKRKKFLLSHMVVHNDDPPYKCATCGKGFVIEINYKCHLLTHKDDELPYTCPECDRKFSNPTHLKRHMTIHTENVNYSDKYKYKRCTYCHQSVNTLKSLNSHVCKNPGFYRCKYCQKVFETSTARIIHISSLHNSTKNTPAFCKKCNVTVMDINTHKSSKHPRIKHLCTVCGSYVWNIYAHMHRHKGSRNKGKGSLTYHCPVCRKQFYHRNVLNKHVLIHSSEKPFMCSFCARTFNNQYNLQVHERVHVGERSHVCTFCDKAFLEKSYLNKHMKTHKKGSCQNNFYSPGPDILQDDGE</sequence>
<feature type="domain" description="C2H2-type" evidence="16">
    <location>
        <begin position="767"/>
        <end position="789"/>
    </location>
</feature>
<keyword evidence="9" id="KW-0804">Transcription</keyword>
<evidence type="ECO:0000256" key="12">
    <source>
        <dbReference type="PROSITE-ProRule" id="PRU00309"/>
    </source>
</evidence>
<dbReference type="Pfam" id="PF00096">
    <property type="entry name" value="zf-C2H2"/>
    <property type="match status" value="4"/>
</dbReference>
<keyword evidence="6 13" id="KW-0862">Zinc</keyword>
<dbReference type="OrthoDB" id="8922241at2759"/>
<feature type="binding site" evidence="13">
    <location>
        <position position="226"/>
    </location>
    <ligand>
        <name>Zn(2+)</name>
        <dbReference type="ChEBI" id="CHEBI:29105"/>
    </ligand>
</feature>
<dbReference type="PROSITE" id="PS50157">
    <property type="entry name" value="ZINC_FINGER_C2H2_2"/>
    <property type="match status" value="7"/>
</dbReference>